<feature type="transmembrane region" description="Helical" evidence="1">
    <location>
        <begin position="79"/>
        <end position="102"/>
    </location>
</feature>
<feature type="transmembrane region" description="Helical" evidence="1">
    <location>
        <begin position="12"/>
        <end position="31"/>
    </location>
</feature>
<keyword evidence="3" id="KW-1185">Reference proteome</keyword>
<dbReference type="EMBL" id="KB822723">
    <property type="protein sequence ID" value="ETN37703.1"/>
    <property type="molecule type" value="Genomic_DNA"/>
</dbReference>
<keyword evidence="1" id="KW-0472">Membrane</keyword>
<evidence type="ECO:0000313" key="3">
    <source>
        <dbReference type="Proteomes" id="UP000030752"/>
    </source>
</evidence>
<organism evidence="2 3">
    <name type="scientific">Cyphellophora europaea (strain CBS 101466)</name>
    <name type="common">Phialophora europaea</name>
    <dbReference type="NCBI Taxonomy" id="1220924"/>
    <lineage>
        <taxon>Eukaryota</taxon>
        <taxon>Fungi</taxon>
        <taxon>Dikarya</taxon>
        <taxon>Ascomycota</taxon>
        <taxon>Pezizomycotina</taxon>
        <taxon>Eurotiomycetes</taxon>
        <taxon>Chaetothyriomycetidae</taxon>
        <taxon>Chaetothyriales</taxon>
        <taxon>Cyphellophoraceae</taxon>
        <taxon>Cyphellophora</taxon>
    </lineage>
</organism>
<reference evidence="2 3" key="1">
    <citation type="submission" date="2013-03" db="EMBL/GenBank/DDBJ databases">
        <title>The Genome Sequence of Phialophora europaea CBS 101466.</title>
        <authorList>
            <consortium name="The Broad Institute Genomics Platform"/>
            <person name="Cuomo C."/>
            <person name="de Hoog S."/>
            <person name="Gorbushina A."/>
            <person name="Walker B."/>
            <person name="Young S.K."/>
            <person name="Zeng Q."/>
            <person name="Gargeya S."/>
            <person name="Fitzgerald M."/>
            <person name="Haas B."/>
            <person name="Abouelleil A."/>
            <person name="Allen A.W."/>
            <person name="Alvarado L."/>
            <person name="Arachchi H.M."/>
            <person name="Berlin A.M."/>
            <person name="Chapman S.B."/>
            <person name="Gainer-Dewar J."/>
            <person name="Goldberg J."/>
            <person name="Griggs A."/>
            <person name="Gujja S."/>
            <person name="Hansen M."/>
            <person name="Howarth C."/>
            <person name="Imamovic A."/>
            <person name="Ireland A."/>
            <person name="Larimer J."/>
            <person name="McCowan C."/>
            <person name="Murphy C."/>
            <person name="Pearson M."/>
            <person name="Poon T.W."/>
            <person name="Priest M."/>
            <person name="Roberts A."/>
            <person name="Saif S."/>
            <person name="Shea T."/>
            <person name="Sisk P."/>
            <person name="Sykes S."/>
            <person name="Wortman J."/>
            <person name="Nusbaum C."/>
            <person name="Birren B."/>
        </authorList>
    </citation>
    <scope>NUCLEOTIDE SEQUENCE [LARGE SCALE GENOMIC DNA]</scope>
    <source>
        <strain evidence="2 3">CBS 101466</strain>
    </source>
</reference>
<dbReference type="RefSeq" id="XP_008719872.1">
    <property type="nucleotide sequence ID" value="XM_008721650.1"/>
</dbReference>
<sequence>MTEIATSLADWPYAWAYFFPVMLLSIAIGTFTPAAHSILEQGGFPQPRHQPLNVYVYLFAGCQSAVGLSVAVLEALGDWKAVGVILGCLTPMALLSTSLSAVKGGTGLGSAFWTHGVMTVIGTRAAWRLVQEHW</sequence>
<accession>W2RPR8</accession>
<dbReference type="HOGENOM" id="CLU_147500_0_0_1"/>
<name>W2RPR8_CYPE1</name>
<protein>
    <recommendedName>
        <fullName evidence="4">Major facilitator superfamily (MFS) profile domain-containing protein</fullName>
    </recommendedName>
</protein>
<keyword evidence="1" id="KW-0812">Transmembrane</keyword>
<evidence type="ECO:0008006" key="4">
    <source>
        <dbReference type="Google" id="ProtNLM"/>
    </source>
</evidence>
<dbReference type="VEuPathDB" id="FungiDB:HMPREF1541_07326"/>
<dbReference type="InParanoid" id="W2RPR8"/>
<dbReference type="OrthoDB" id="4118836at2759"/>
<dbReference type="Proteomes" id="UP000030752">
    <property type="component" value="Unassembled WGS sequence"/>
</dbReference>
<feature type="transmembrane region" description="Helical" evidence="1">
    <location>
        <begin position="52"/>
        <end position="73"/>
    </location>
</feature>
<dbReference type="AlphaFoldDB" id="W2RPR8"/>
<proteinExistence type="predicted"/>
<evidence type="ECO:0000256" key="1">
    <source>
        <dbReference type="SAM" id="Phobius"/>
    </source>
</evidence>
<dbReference type="GeneID" id="19974665"/>
<keyword evidence="1" id="KW-1133">Transmembrane helix</keyword>
<evidence type="ECO:0000313" key="2">
    <source>
        <dbReference type="EMBL" id="ETN37703.1"/>
    </source>
</evidence>
<gene>
    <name evidence="2" type="ORF">HMPREF1541_07326</name>
</gene>